<proteinExistence type="predicted"/>
<gene>
    <name evidence="1" type="ORF">METZ01_LOCUS7206</name>
</gene>
<organism evidence="1">
    <name type="scientific">marine metagenome</name>
    <dbReference type="NCBI Taxonomy" id="408172"/>
    <lineage>
        <taxon>unclassified sequences</taxon>
        <taxon>metagenomes</taxon>
        <taxon>ecological metagenomes</taxon>
    </lineage>
</organism>
<reference evidence="1" key="1">
    <citation type="submission" date="2018-05" db="EMBL/GenBank/DDBJ databases">
        <authorList>
            <person name="Lanie J.A."/>
            <person name="Ng W.-L."/>
            <person name="Kazmierczak K.M."/>
            <person name="Andrzejewski T.M."/>
            <person name="Davidsen T.M."/>
            <person name="Wayne K.J."/>
            <person name="Tettelin H."/>
            <person name="Glass J.I."/>
            <person name="Rusch D."/>
            <person name="Podicherti R."/>
            <person name="Tsui H.-C.T."/>
            <person name="Winkler M.E."/>
        </authorList>
    </citation>
    <scope>NUCLEOTIDE SEQUENCE</scope>
</reference>
<sequence>MTLTTLHGTDYFELDSDHIGDRYAIWVRR</sequence>
<dbReference type="AlphaFoldDB" id="A0A381NID0"/>
<name>A0A381NID0_9ZZZZ</name>
<accession>A0A381NID0</accession>
<dbReference type="EMBL" id="UINC01000382">
    <property type="protein sequence ID" value="SUZ54352.1"/>
    <property type="molecule type" value="Genomic_DNA"/>
</dbReference>
<protein>
    <submittedName>
        <fullName evidence="1">Uncharacterized protein</fullName>
    </submittedName>
</protein>
<evidence type="ECO:0000313" key="1">
    <source>
        <dbReference type="EMBL" id="SUZ54352.1"/>
    </source>
</evidence>